<evidence type="ECO:0000256" key="1">
    <source>
        <dbReference type="ARBA" id="ARBA00022679"/>
    </source>
</evidence>
<dbReference type="Pfam" id="PF13579">
    <property type="entry name" value="Glyco_trans_4_4"/>
    <property type="match status" value="1"/>
</dbReference>
<proteinExistence type="predicted"/>
<protein>
    <recommendedName>
        <fullName evidence="2">Glycosyltransferase subfamily 4-like N-terminal domain-containing protein</fullName>
    </recommendedName>
</protein>
<feature type="domain" description="Glycosyltransferase subfamily 4-like N-terminal" evidence="2">
    <location>
        <begin position="64"/>
        <end position="244"/>
    </location>
</feature>
<dbReference type="Gene3D" id="3.40.50.2000">
    <property type="entry name" value="Glycogen Phosphorylase B"/>
    <property type="match status" value="2"/>
</dbReference>
<evidence type="ECO:0000313" key="4">
    <source>
        <dbReference type="Proteomes" id="UP000244571"/>
    </source>
</evidence>
<name>A0A2R4XFU3_9BURK</name>
<sequence length="455" mass="49426">MCYDSFESDESHSVVVLSARAVDLLMDALIQHAVGLAECSHAPVSSVKSRIAYIAAHGVSYASNGYAVRTHSVASALKGHGLDVLCMVQPGRPWSLTGSGVTSVTSVGPVEEIDGVRYVHSPLGKVASDPFDMISASAATLQELFRVFRPSIVLAASDWKVGIPAWIAASRMGLPFLNEIRGFWELSEAAKNPSYTERQVFREARALDTFVAQKAQHIFTLNPPMRDELVRRGVDASKIGLVPNAVRRRETLPDAGSSEVRALRGRLGIQSSDKVIGYIGSFNEYEGLDLLLDACHRLHREGESFKLMLVGDDQPLANRLKPLSDRLVESGQDPVWLIRAGRVPHTEVQAYYALADVIVIPRKPYAVCQLVPPMKVVEALSYGKRIVVSDVNPLAHYANQYERIVACKAGDAGSLASGLMQALRSAAPTVGDEILMSNCVLPMVRTFVTLSEHPG</sequence>
<organism evidence="3 4">
    <name type="scientific">Orrella marina</name>
    <dbReference type="NCBI Taxonomy" id="2163011"/>
    <lineage>
        <taxon>Bacteria</taxon>
        <taxon>Pseudomonadati</taxon>
        <taxon>Pseudomonadota</taxon>
        <taxon>Betaproteobacteria</taxon>
        <taxon>Burkholderiales</taxon>
        <taxon>Alcaligenaceae</taxon>
        <taxon>Orrella</taxon>
    </lineage>
</organism>
<dbReference type="SUPFAM" id="SSF53756">
    <property type="entry name" value="UDP-Glycosyltransferase/glycogen phosphorylase"/>
    <property type="match status" value="1"/>
</dbReference>
<dbReference type="EMBL" id="CP028901">
    <property type="protein sequence ID" value="AWB32573.1"/>
    <property type="molecule type" value="Genomic_DNA"/>
</dbReference>
<accession>A0A2R4XFU3</accession>
<dbReference type="GO" id="GO:0009103">
    <property type="term" value="P:lipopolysaccharide biosynthetic process"/>
    <property type="evidence" value="ECO:0007669"/>
    <property type="project" value="TreeGrafter"/>
</dbReference>
<evidence type="ECO:0000313" key="3">
    <source>
        <dbReference type="EMBL" id="AWB32573.1"/>
    </source>
</evidence>
<gene>
    <name evidence="3" type="ORF">DBV39_01285</name>
</gene>
<keyword evidence="4" id="KW-1185">Reference proteome</keyword>
<dbReference type="PANTHER" id="PTHR46401:SF2">
    <property type="entry name" value="GLYCOSYLTRANSFERASE WBBK-RELATED"/>
    <property type="match status" value="1"/>
</dbReference>
<dbReference type="Proteomes" id="UP000244571">
    <property type="component" value="Chromosome"/>
</dbReference>
<dbReference type="Pfam" id="PF13692">
    <property type="entry name" value="Glyco_trans_1_4"/>
    <property type="match status" value="1"/>
</dbReference>
<dbReference type="PANTHER" id="PTHR46401">
    <property type="entry name" value="GLYCOSYLTRANSFERASE WBBK-RELATED"/>
    <property type="match status" value="1"/>
</dbReference>
<reference evidence="3 4" key="1">
    <citation type="submission" date="2018-04" db="EMBL/GenBank/DDBJ databases">
        <title>Bordetella sp. HZ20 isolated from seawater.</title>
        <authorList>
            <person name="Sun C."/>
        </authorList>
    </citation>
    <scope>NUCLEOTIDE SEQUENCE [LARGE SCALE GENOMIC DNA]</scope>
    <source>
        <strain evidence="3 4">HZ20</strain>
    </source>
</reference>
<dbReference type="KEGG" id="boz:DBV39_01285"/>
<dbReference type="AlphaFoldDB" id="A0A2R4XFU3"/>
<dbReference type="GO" id="GO:0016757">
    <property type="term" value="F:glycosyltransferase activity"/>
    <property type="evidence" value="ECO:0007669"/>
    <property type="project" value="TreeGrafter"/>
</dbReference>
<evidence type="ECO:0000259" key="2">
    <source>
        <dbReference type="Pfam" id="PF13579"/>
    </source>
</evidence>
<dbReference type="InterPro" id="IPR028098">
    <property type="entry name" value="Glyco_trans_4-like_N"/>
</dbReference>
<keyword evidence="1" id="KW-0808">Transferase</keyword>